<dbReference type="Proteomes" id="UP001287356">
    <property type="component" value="Unassembled WGS sequence"/>
</dbReference>
<evidence type="ECO:0000313" key="2">
    <source>
        <dbReference type="EMBL" id="KAK3380407.1"/>
    </source>
</evidence>
<feature type="compositionally biased region" description="Basic residues" evidence="1">
    <location>
        <begin position="279"/>
        <end position="299"/>
    </location>
</feature>
<reference evidence="2" key="2">
    <citation type="submission" date="2023-06" db="EMBL/GenBank/DDBJ databases">
        <authorList>
            <consortium name="Lawrence Berkeley National Laboratory"/>
            <person name="Haridas S."/>
            <person name="Hensen N."/>
            <person name="Bonometti L."/>
            <person name="Westerberg I."/>
            <person name="Brannstrom I.O."/>
            <person name="Guillou S."/>
            <person name="Cros-Aarteil S."/>
            <person name="Calhoun S."/>
            <person name="Kuo A."/>
            <person name="Mondo S."/>
            <person name="Pangilinan J."/>
            <person name="Riley R."/>
            <person name="Labutti K."/>
            <person name="Andreopoulos B."/>
            <person name="Lipzen A."/>
            <person name="Chen C."/>
            <person name="Yanf M."/>
            <person name="Daum C."/>
            <person name="Ng V."/>
            <person name="Clum A."/>
            <person name="Steindorff A."/>
            <person name="Ohm R."/>
            <person name="Martin F."/>
            <person name="Silar P."/>
            <person name="Natvig D."/>
            <person name="Lalanne C."/>
            <person name="Gautier V."/>
            <person name="Ament-Velasquez S.L."/>
            <person name="Kruys A."/>
            <person name="Hutchinson M.I."/>
            <person name="Powell A.J."/>
            <person name="Barry K."/>
            <person name="Miller A.N."/>
            <person name="Grigoriev I.V."/>
            <person name="Debuchy R."/>
            <person name="Gladieux P."/>
            <person name="Thoren M.H."/>
            <person name="Johannesson H."/>
        </authorList>
    </citation>
    <scope>NUCLEOTIDE SEQUENCE</scope>
    <source>
        <strain evidence="2">CBS 958.72</strain>
    </source>
</reference>
<feature type="compositionally biased region" description="Polar residues" evidence="1">
    <location>
        <begin position="200"/>
        <end position="213"/>
    </location>
</feature>
<accession>A0AAE0TUL7</accession>
<evidence type="ECO:0000313" key="3">
    <source>
        <dbReference type="Proteomes" id="UP001287356"/>
    </source>
</evidence>
<evidence type="ECO:0000256" key="1">
    <source>
        <dbReference type="SAM" id="MobiDB-lite"/>
    </source>
</evidence>
<sequence length="359" mass="40160">MSELKTLDLPENKSKVKIFLDHNPCSSCFAYLAVLRRATGITFSVEPLQSVVPSKRGKKSGACDNCKPTKIPPSSNLSLPIQMSEEVEHSKQADYDELDEVGGTGSPFEPDKIGENVNTVETSPVVRVQRKKLQTFKRSKWDCSPPKVWTRFRNCAKPIPRAVGRRVLLQSSYKTPGQDQSGVQDLDTTPSPVHRPTHRSGASNKTESTPNSETLREAITTIEGRSGFFGTPAAEIELPPVDRSVGDSSNDPIPTTEASEPARPRGKLDLKKRFEYTGHRKFQHLQQRLRSRSRSRSHSRLGLLPKKKASETRNKTGKAKLRAKNKEAQIRNKSVFGKAFQFHQRKQKQQQQDQAALPI</sequence>
<feature type="region of interest" description="Disordered" evidence="1">
    <location>
        <begin position="169"/>
        <end position="326"/>
    </location>
</feature>
<dbReference type="AlphaFoldDB" id="A0AAE0TUL7"/>
<feature type="compositionally biased region" description="Basic and acidic residues" evidence="1">
    <location>
        <begin position="260"/>
        <end position="278"/>
    </location>
</feature>
<organism evidence="2 3">
    <name type="scientific">Lasiosphaeria ovina</name>
    <dbReference type="NCBI Taxonomy" id="92902"/>
    <lineage>
        <taxon>Eukaryota</taxon>
        <taxon>Fungi</taxon>
        <taxon>Dikarya</taxon>
        <taxon>Ascomycota</taxon>
        <taxon>Pezizomycotina</taxon>
        <taxon>Sordariomycetes</taxon>
        <taxon>Sordariomycetidae</taxon>
        <taxon>Sordariales</taxon>
        <taxon>Lasiosphaeriaceae</taxon>
        <taxon>Lasiosphaeria</taxon>
    </lineage>
</organism>
<reference evidence="2" key="1">
    <citation type="journal article" date="2023" name="Mol. Phylogenet. Evol.">
        <title>Genome-scale phylogeny and comparative genomics of the fungal order Sordariales.</title>
        <authorList>
            <person name="Hensen N."/>
            <person name="Bonometti L."/>
            <person name="Westerberg I."/>
            <person name="Brannstrom I.O."/>
            <person name="Guillou S."/>
            <person name="Cros-Aarteil S."/>
            <person name="Calhoun S."/>
            <person name="Haridas S."/>
            <person name="Kuo A."/>
            <person name="Mondo S."/>
            <person name="Pangilinan J."/>
            <person name="Riley R."/>
            <person name="LaButti K."/>
            <person name="Andreopoulos B."/>
            <person name="Lipzen A."/>
            <person name="Chen C."/>
            <person name="Yan M."/>
            <person name="Daum C."/>
            <person name="Ng V."/>
            <person name="Clum A."/>
            <person name="Steindorff A."/>
            <person name="Ohm R.A."/>
            <person name="Martin F."/>
            <person name="Silar P."/>
            <person name="Natvig D.O."/>
            <person name="Lalanne C."/>
            <person name="Gautier V."/>
            <person name="Ament-Velasquez S.L."/>
            <person name="Kruys A."/>
            <person name="Hutchinson M.I."/>
            <person name="Powell A.J."/>
            <person name="Barry K."/>
            <person name="Miller A.N."/>
            <person name="Grigoriev I.V."/>
            <person name="Debuchy R."/>
            <person name="Gladieux P."/>
            <person name="Hiltunen Thoren M."/>
            <person name="Johannesson H."/>
        </authorList>
    </citation>
    <scope>NUCLEOTIDE SEQUENCE</scope>
    <source>
        <strain evidence="2">CBS 958.72</strain>
    </source>
</reference>
<comment type="caution">
    <text evidence="2">The sequence shown here is derived from an EMBL/GenBank/DDBJ whole genome shotgun (WGS) entry which is preliminary data.</text>
</comment>
<keyword evidence="3" id="KW-1185">Reference proteome</keyword>
<protein>
    <submittedName>
        <fullName evidence="2">Uncharacterized protein</fullName>
    </submittedName>
</protein>
<proteinExistence type="predicted"/>
<dbReference type="EMBL" id="JAULSN010000002">
    <property type="protein sequence ID" value="KAK3380407.1"/>
    <property type="molecule type" value="Genomic_DNA"/>
</dbReference>
<gene>
    <name evidence="2" type="ORF">B0T24DRAFT_193405</name>
</gene>
<name>A0AAE0TUL7_9PEZI</name>
<feature type="compositionally biased region" description="Polar residues" evidence="1">
    <location>
        <begin position="169"/>
        <end position="191"/>
    </location>
</feature>
<feature type="compositionally biased region" description="Polar residues" evidence="1">
    <location>
        <begin position="246"/>
        <end position="258"/>
    </location>
</feature>